<dbReference type="OrthoDB" id="4428117at2"/>
<dbReference type="PATRIC" id="fig|161896.4.peg.780"/>
<dbReference type="EMBL" id="CP011311">
    <property type="protein sequence ID" value="AKE38769.1"/>
    <property type="molecule type" value="Genomic_DNA"/>
</dbReference>
<dbReference type="HOGENOM" id="CLU_056145_0_0_11"/>
<dbReference type="KEGG" id="ccj:UL81_03970"/>
<protein>
    <submittedName>
        <fullName evidence="1">Uncharacterized protein</fullName>
    </submittedName>
</protein>
<dbReference type="InterPro" id="IPR049249">
    <property type="entry name" value="DUF6882"/>
</dbReference>
<dbReference type="Pfam" id="PF21813">
    <property type="entry name" value="DUF6882"/>
    <property type="match status" value="1"/>
</dbReference>
<gene>
    <name evidence="1" type="ORF">UL81_03970</name>
</gene>
<dbReference type="AlphaFoldDB" id="A0A0F6TA58"/>
<name>A0A0F6TA58_9CORY</name>
<keyword evidence="2" id="KW-1185">Reference proteome</keyword>
<proteinExistence type="predicted"/>
<organism evidence="1 2">
    <name type="scientific">Corynebacterium camporealensis</name>
    <dbReference type="NCBI Taxonomy" id="161896"/>
    <lineage>
        <taxon>Bacteria</taxon>
        <taxon>Bacillati</taxon>
        <taxon>Actinomycetota</taxon>
        <taxon>Actinomycetes</taxon>
        <taxon>Mycobacteriales</taxon>
        <taxon>Corynebacteriaceae</taxon>
        <taxon>Corynebacterium</taxon>
    </lineage>
</organism>
<reference evidence="1 2" key="1">
    <citation type="journal article" date="2015" name="Genome Announc.">
        <title>Complete Genome Sequence of Corynebacterium camporealensis DSM 44610, Isolated from the Milk of a Manchega Sheep with Subclinical Mastitis.</title>
        <authorList>
            <person name="Ruckert C."/>
            <person name="Albersmeier A."/>
            <person name="Winkler A."/>
            <person name="Tauch A."/>
        </authorList>
    </citation>
    <scope>NUCLEOTIDE SEQUENCE [LARGE SCALE GENOMIC DNA]</scope>
    <source>
        <strain evidence="1 2">DSM 44610</strain>
    </source>
</reference>
<evidence type="ECO:0000313" key="1">
    <source>
        <dbReference type="EMBL" id="AKE38769.1"/>
    </source>
</evidence>
<evidence type="ECO:0000313" key="2">
    <source>
        <dbReference type="Proteomes" id="UP000033566"/>
    </source>
</evidence>
<dbReference type="Proteomes" id="UP000033566">
    <property type="component" value="Chromosome"/>
</dbReference>
<accession>A0A0F6TA58</accession>
<sequence>MSSLLNEFAFRITGIDLEFKKQVGPITGTEFNFHTDETDQAVDVRIHNKSGVKDFNGIRLATIANGQWQWRATTDTEHSDELFHEPLPYHPQMLDFAQAAVAGRPVLLAEQKTENGTQQAVVAIDFDDSAPSPQAIIAGVERFSGSIDEIAALHGFAEANDLGIEESAQGAKLSDRTEVRILDDHIVAAGTQQPEDVLADAHFFSVEQHFYNSATFPNLSATLRDTSGSATCTSGNNSFDARAQVIAVIDGNTFRWAWAVPELQQTPVAQASLRIRNYGRQHLLADLVRPQVPVTRAFHFQLQRMAMRIVSTWTLAEVDYQGKVALVLLDAPQLHMPPATPTTQAATLNVAVPDGVDRQRAQKEYERLRG</sequence>
<dbReference type="RefSeq" id="WP_035107167.1">
    <property type="nucleotide sequence ID" value="NZ_CP011311.1"/>
</dbReference>